<accession>A0A6A5K9Z2</accession>
<dbReference type="EMBL" id="ML975306">
    <property type="protein sequence ID" value="KAF1834158.1"/>
    <property type="molecule type" value="Genomic_DNA"/>
</dbReference>
<protein>
    <submittedName>
        <fullName evidence="1">Uncharacterized protein</fullName>
    </submittedName>
</protein>
<organism evidence="1 2">
    <name type="scientific">Decorospora gaudefroyi</name>
    <dbReference type="NCBI Taxonomy" id="184978"/>
    <lineage>
        <taxon>Eukaryota</taxon>
        <taxon>Fungi</taxon>
        <taxon>Dikarya</taxon>
        <taxon>Ascomycota</taxon>
        <taxon>Pezizomycotina</taxon>
        <taxon>Dothideomycetes</taxon>
        <taxon>Pleosporomycetidae</taxon>
        <taxon>Pleosporales</taxon>
        <taxon>Pleosporineae</taxon>
        <taxon>Pleosporaceae</taxon>
        <taxon>Decorospora</taxon>
    </lineage>
</organism>
<reference evidence="1" key="1">
    <citation type="submission" date="2020-01" db="EMBL/GenBank/DDBJ databases">
        <authorList>
            <consortium name="DOE Joint Genome Institute"/>
            <person name="Haridas S."/>
            <person name="Albert R."/>
            <person name="Binder M."/>
            <person name="Bloem J."/>
            <person name="Labutti K."/>
            <person name="Salamov A."/>
            <person name="Andreopoulos B."/>
            <person name="Baker S.E."/>
            <person name="Barry K."/>
            <person name="Bills G."/>
            <person name="Bluhm B.H."/>
            <person name="Cannon C."/>
            <person name="Castanera R."/>
            <person name="Culley D.E."/>
            <person name="Daum C."/>
            <person name="Ezra D."/>
            <person name="Gonzalez J.B."/>
            <person name="Henrissat B."/>
            <person name="Kuo A."/>
            <person name="Liang C."/>
            <person name="Lipzen A."/>
            <person name="Lutzoni F."/>
            <person name="Magnuson J."/>
            <person name="Mondo S."/>
            <person name="Nolan M."/>
            <person name="Ohm R."/>
            <person name="Pangilinan J."/>
            <person name="Park H.-J."/>
            <person name="Ramirez L."/>
            <person name="Alfaro M."/>
            <person name="Sun H."/>
            <person name="Tritt A."/>
            <person name="Yoshinaga Y."/>
            <person name="Zwiers L.-H."/>
            <person name="Turgeon B.G."/>
            <person name="Goodwin S.B."/>
            <person name="Spatafora J.W."/>
            <person name="Crous P.W."/>
            <person name="Grigoriev I.V."/>
        </authorList>
    </citation>
    <scope>NUCLEOTIDE SEQUENCE</scope>
    <source>
        <strain evidence="1">P77</strain>
    </source>
</reference>
<dbReference type="AlphaFoldDB" id="A0A6A5K9Z2"/>
<sequence length="167" mass="19274">MADLINCGHDARSCATADSRHSSRILEHNFGIFPTILRMTLARDLANWRLRTAKTVFFWGKKGQGNRMFAVRTWSILYELVPPSWVCCRRGKAKHSRTDFPKQKLYMFISHMQHDSVYDSRITENPWLSCSLSARPFHCHLPYWEERAVSFAGLSLKIGCVHSATEV</sequence>
<proteinExistence type="predicted"/>
<evidence type="ECO:0000313" key="2">
    <source>
        <dbReference type="Proteomes" id="UP000800040"/>
    </source>
</evidence>
<evidence type="ECO:0000313" key="1">
    <source>
        <dbReference type="EMBL" id="KAF1834158.1"/>
    </source>
</evidence>
<keyword evidence="2" id="KW-1185">Reference proteome</keyword>
<dbReference type="Proteomes" id="UP000800040">
    <property type="component" value="Unassembled WGS sequence"/>
</dbReference>
<name>A0A6A5K9Z2_9PLEO</name>
<gene>
    <name evidence="1" type="ORF">BDW02DRAFT_579793</name>
</gene>